<dbReference type="Proteomes" id="UP000515838">
    <property type="component" value="Chromosome"/>
</dbReference>
<dbReference type="EMBL" id="CP060731">
    <property type="protein sequence ID" value="QNN78052.1"/>
    <property type="molecule type" value="Genomic_DNA"/>
</dbReference>
<name>A0A7G9TD77_PSEMX</name>
<gene>
    <name evidence="1" type="ORF">IAE60_00980</name>
</gene>
<dbReference type="AlphaFoldDB" id="A0A7G9TD77"/>
<protein>
    <submittedName>
        <fullName evidence="1">Uncharacterized protein</fullName>
    </submittedName>
</protein>
<accession>A0A7G9TD77</accession>
<dbReference type="GeneID" id="81469517"/>
<evidence type="ECO:0000313" key="1">
    <source>
        <dbReference type="EMBL" id="QNN78052.1"/>
    </source>
</evidence>
<sequence length="100" mass="11513">MQSEDYLDRHYIGIRKQSETDRACCYEFICTEYRRIGTKRLEQLGHVTGTFQIDKQTGATELVHPMPGDESLSAFNRASYKIRKCWLGGELPNTEQYCAG</sequence>
<proteinExistence type="predicted"/>
<reference evidence="1 2" key="1">
    <citation type="submission" date="2020-08" db="EMBL/GenBank/DDBJ databases">
        <title>Streptomycin Non-resistant strain, P. mexicana.</title>
        <authorList>
            <person name="Ganesh-Kumar S."/>
            <person name="Zhe T."/>
            <person name="Yu Z."/>
            <person name="Min Y."/>
        </authorList>
    </citation>
    <scope>NUCLEOTIDE SEQUENCE [LARGE SCALE GENOMIC DNA]</scope>
    <source>
        <strain evidence="1 2">GTZY2</strain>
    </source>
</reference>
<evidence type="ECO:0000313" key="2">
    <source>
        <dbReference type="Proteomes" id="UP000515838"/>
    </source>
</evidence>
<organism evidence="1 2">
    <name type="scientific">Pseudoxanthomonas mexicana</name>
    <dbReference type="NCBI Taxonomy" id="128785"/>
    <lineage>
        <taxon>Bacteria</taxon>
        <taxon>Pseudomonadati</taxon>
        <taxon>Pseudomonadota</taxon>
        <taxon>Gammaproteobacteria</taxon>
        <taxon>Lysobacterales</taxon>
        <taxon>Lysobacteraceae</taxon>
        <taxon>Pseudoxanthomonas</taxon>
    </lineage>
</organism>
<dbReference type="RefSeq" id="WP_187573522.1">
    <property type="nucleotide sequence ID" value="NZ_CP060731.1"/>
</dbReference>